<evidence type="ECO:0000313" key="4">
    <source>
        <dbReference type="EMBL" id="EQB33787.1"/>
    </source>
</evidence>
<feature type="signal peptide" evidence="2">
    <location>
        <begin position="1"/>
        <end position="22"/>
    </location>
</feature>
<dbReference type="Gene3D" id="2.60.120.260">
    <property type="entry name" value="Galactose-binding domain-like"/>
    <property type="match status" value="1"/>
</dbReference>
<dbReference type="PANTHER" id="PTHR22901">
    <property type="entry name" value="SIALATE O-ACETYLESTERASE"/>
    <property type="match status" value="1"/>
</dbReference>
<accession>T0JAE9</accession>
<dbReference type="RefSeq" id="WP_021316413.1">
    <property type="nucleotide sequence ID" value="NZ_AUWY01000023.1"/>
</dbReference>
<dbReference type="GO" id="GO:0005975">
    <property type="term" value="P:carbohydrate metabolic process"/>
    <property type="evidence" value="ECO:0007669"/>
    <property type="project" value="TreeGrafter"/>
</dbReference>
<dbReference type="InterPro" id="IPR036514">
    <property type="entry name" value="SGNH_hydro_sf"/>
</dbReference>
<dbReference type="Gene3D" id="2.60.40.10">
    <property type="entry name" value="Immunoglobulins"/>
    <property type="match status" value="1"/>
</dbReference>
<dbReference type="Pfam" id="PF03629">
    <property type="entry name" value="SASA"/>
    <property type="match status" value="2"/>
</dbReference>
<gene>
    <name evidence="4" type="ORF">M529_01915</name>
</gene>
<evidence type="ECO:0000259" key="3">
    <source>
        <dbReference type="Pfam" id="PF03629"/>
    </source>
</evidence>
<dbReference type="PANTHER" id="PTHR22901:SF0">
    <property type="entry name" value="SIALATE O-ACETYLESTERASE"/>
    <property type="match status" value="1"/>
</dbReference>
<protein>
    <recommendedName>
        <fullName evidence="3">Sialate O-acetylesterase domain-containing protein</fullName>
    </recommendedName>
</protein>
<dbReference type="InterPro" id="IPR039329">
    <property type="entry name" value="SIAE"/>
</dbReference>
<reference evidence="4 5" key="1">
    <citation type="journal article" date="2013" name="Genome Announc.">
        <title>Draft Genome Sequence of Sphingobium ummariense Strain RL-3, a Hexachlorocyclohexane-Degrading Bacterium.</title>
        <authorList>
            <person name="Kohli P."/>
            <person name="Dua A."/>
            <person name="Sangwan N."/>
            <person name="Oldach P."/>
            <person name="Khurana J.P."/>
            <person name="Lal R."/>
        </authorList>
    </citation>
    <scope>NUCLEOTIDE SEQUENCE [LARGE SCALE GENOMIC DNA]</scope>
    <source>
        <strain evidence="4 5">RL-3</strain>
    </source>
</reference>
<evidence type="ECO:0000256" key="2">
    <source>
        <dbReference type="SAM" id="SignalP"/>
    </source>
</evidence>
<dbReference type="Proteomes" id="UP000015523">
    <property type="component" value="Unassembled WGS sequence"/>
</dbReference>
<evidence type="ECO:0000313" key="5">
    <source>
        <dbReference type="Proteomes" id="UP000015523"/>
    </source>
</evidence>
<dbReference type="EMBL" id="AUWY01000023">
    <property type="protein sequence ID" value="EQB33787.1"/>
    <property type="molecule type" value="Genomic_DNA"/>
</dbReference>
<dbReference type="InterPro" id="IPR005181">
    <property type="entry name" value="SASA"/>
</dbReference>
<keyword evidence="5" id="KW-1185">Reference proteome</keyword>
<dbReference type="STRING" id="1346791.M529_01915"/>
<dbReference type="OrthoDB" id="9795554at2"/>
<keyword evidence="1" id="KW-0378">Hydrolase</keyword>
<comment type="caution">
    <text evidence="4">The sequence shown here is derived from an EMBL/GenBank/DDBJ whole genome shotgun (WGS) entry which is preliminary data.</text>
</comment>
<keyword evidence="2" id="KW-0732">Signal</keyword>
<dbReference type="PATRIC" id="fig|1346791.3.peg.373"/>
<feature type="domain" description="Sialate O-acetylesterase" evidence="3">
    <location>
        <begin position="106"/>
        <end position="211"/>
    </location>
</feature>
<dbReference type="InterPro" id="IPR008979">
    <property type="entry name" value="Galactose-bd-like_sf"/>
</dbReference>
<sequence>MTKAGLLAATMLAAATAPAAQAGPLLHPMFQDHAVLQRDAPVPVYGDAAPGAEVTVTMGAATQRARAGADGHWTLTLPAMPAGGPFTLQARSSSGETQAIADVLVGDVFLCSGQSNMAFAVKGADNAAAEMAAATDGTIRSLTVRTKDSVTPLDSFADPVAWTPASPETVGDFSASCYFFARELKKTEKVPVGLVTAAWGGSRVRAWISEPTLHRTGQEAENVQLLDLRRRDPMAADRGWSAVWERWWRQQGIAGGEPWQPSFDASGWETAPAGLGPWALWKGTSPDGFTGQMWFRTEVTLTAAQAAQGAILDLGAVNEEDQSWVNGQGVGGTSWSRQARHPIPAGVLRAGKNVIVTNIFCSWRNCGMSGPADSRAIRLADGSAVPIAGPWRYAEMPASLIAPQLPWGPAHGVSVISNGMIAPMGPYGFKAAVWYQGESDIHFAPDYQALLGTLMADWRRRFRADLPFLIVQLPNFGPRPDGPVESEMADIREAQRRAAIADPKADYIVTIDIGNPADIHPTAKQEVGRRLALAGRRLLYGEATPTGPRPIDARIEGKAVTLRLGGVTGALAAPDAALPAFELCGPAAGSCRIAPARIAGADTVAIDLTGARPTRLRYCWGDSPVCPLSDGSKLPTGPFEIPVR</sequence>
<proteinExistence type="predicted"/>
<dbReference type="SUPFAM" id="SSF52266">
    <property type="entry name" value="SGNH hydrolase"/>
    <property type="match status" value="1"/>
</dbReference>
<feature type="domain" description="Sialate O-acetylesterase" evidence="3">
    <location>
        <begin position="429"/>
        <end position="532"/>
    </location>
</feature>
<dbReference type="InterPro" id="IPR013783">
    <property type="entry name" value="Ig-like_fold"/>
</dbReference>
<dbReference type="AlphaFoldDB" id="T0JAE9"/>
<dbReference type="Gene3D" id="3.40.50.1110">
    <property type="entry name" value="SGNH hydrolase"/>
    <property type="match status" value="1"/>
</dbReference>
<dbReference type="SUPFAM" id="SSF49785">
    <property type="entry name" value="Galactose-binding domain-like"/>
    <property type="match status" value="1"/>
</dbReference>
<dbReference type="GO" id="GO:0001681">
    <property type="term" value="F:sialate O-acetylesterase activity"/>
    <property type="evidence" value="ECO:0007669"/>
    <property type="project" value="InterPro"/>
</dbReference>
<name>T0JAE9_9SPHN</name>
<feature type="chain" id="PRO_5004577995" description="Sialate O-acetylesterase domain-containing protein" evidence="2">
    <location>
        <begin position="23"/>
        <end position="644"/>
    </location>
</feature>
<organism evidence="4 5">
    <name type="scientific">Sphingobium ummariense RL-3</name>
    <dbReference type="NCBI Taxonomy" id="1346791"/>
    <lineage>
        <taxon>Bacteria</taxon>
        <taxon>Pseudomonadati</taxon>
        <taxon>Pseudomonadota</taxon>
        <taxon>Alphaproteobacteria</taxon>
        <taxon>Sphingomonadales</taxon>
        <taxon>Sphingomonadaceae</taxon>
        <taxon>Sphingobium</taxon>
    </lineage>
</organism>
<dbReference type="eggNOG" id="COG3250">
    <property type="taxonomic scope" value="Bacteria"/>
</dbReference>
<evidence type="ECO:0000256" key="1">
    <source>
        <dbReference type="ARBA" id="ARBA00022801"/>
    </source>
</evidence>